<accession>A2SLY2</accession>
<gene>
    <name evidence="1" type="ordered locus">Mpe_A3618</name>
</gene>
<dbReference type="HOGENOM" id="CLU_2106094_0_0_4"/>
<evidence type="ECO:0000313" key="2">
    <source>
        <dbReference type="Proteomes" id="UP000000366"/>
    </source>
</evidence>
<sequence length="115" mass="12593">MSDDAAPEHWAADAGERDVARLDIPPHASRERGFEIYCSLAVKAQGGGEAWHELRVLVDGALAWSRRVSTQPVGRDSLDVRLRRQVPAGQPLRLTAVAQTQRATRLGLVITADEE</sequence>
<reference evidence="1 2" key="1">
    <citation type="journal article" date="2007" name="J. Bacteriol.">
        <title>Whole-genome analysis of the methyl tert-butyl ether-degrading beta-proteobacterium Methylibium petroleiphilum PM1.</title>
        <authorList>
            <person name="Kane S.R."/>
            <person name="Chakicherla A.Y."/>
            <person name="Chain P.S.G."/>
            <person name="Schmidt R."/>
            <person name="Shin M.W."/>
            <person name="Legler T.C."/>
            <person name="Scow K.M."/>
            <person name="Larimer F.W."/>
            <person name="Lucas S.M."/>
            <person name="Richardson P.M."/>
            <person name="Hristova K.R."/>
        </authorList>
    </citation>
    <scope>NUCLEOTIDE SEQUENCE [LARGE SCALE GENOMIC DNA]</scope>
    <source>
        <strain evidence="2">ATCC BAA-1232 / LMG 22953 / PM1</strain>
    </source>
</reference>
<dbReference type="STRING" id="420662.Mpe_A3618"/>
<organism evidence="1 2">
    <name type="scientific">Methylibium petroleiphilum (strain ATCC BAA-1232 / LMG 22953 / PM1)</name>
    <dbReference type="NCBI Taxonomy" id="420662"/>
    <lineage>
        <taxon>Bacteria</taxon>
        <taxon>Pseudomonadati</taxon>
        <taxon>Pseudomonadota</taxon>
        <taxon>Betaproteobacteria</taxon>
        <taxon>Burkholderiales</taxon>
        <taxon>Sphaerotilaceae</taxon>
        <taxon>Methylibium</taxon>
    </lineage>
</organism>
<dbReference type="eggNOG" id="ENOG5033B2Q">
    <property type="taxonomic scope" value="Bacteria"/>
</dbReference>
<keyword evidence="2" id="KW-1185">Reference proteome</keyword>
<proteinExistence type="predicted"/>
<evidence type="ECO:0000313" key="1">
    <source>
        <dbReference type="EMBL" id="ABM96571.1"/>
    </source>
</evidence>
<protein>
    <submittedName>
        <fullName evidence="1">Uncharacterized protein</fullName>
    </submittedName>
</protein>
<dbReference type="AlphaFoldDB" id="A2SLY2"/>
<dbReference type="RefSeq" id="WP_011831191.1">
    <property type="nucleotide sequence ID" value="NC_008825.1"/>
</dbReference>
<dbReference type="Proteomes" id="UP000000366">
    <property type="component" value="Chromosome"/>
</dbReference>
<name>A2SLY2_METPP</name>
<dbReference type="KEGG" id="mpt:Mpe_A3618"/>
<dbReference type="EMBL" id="CP000555">
    <property type="protein sequence ID" value="ABM96571.1"/>
    <property type="molecule type" value="Genomic_DNA"/>
</dbReference>